<proteinExistence type="predicted"/>
<keyword evidence="1" id="KW-1133">Transmembrane helix</keyword>
<dbReference type="AlphaFoldDB" id="A0AA36M6Y6"/>
<keyword evidence="1" id="KW-0472">Membrane</keyword>
<gene>
    <name evidence="2" type="ORF">CYNAS_LOCUS11928</name>
</gene>
<keyword evidence="3" id="KW-1185">Reference proteome</keyword>
<keyword evidence="1" id="KW-0812">Transmembrane</keyword>
<dbReference type="Proteomes" id="UP001176961">
    <property type="component" value="Unassembled WGS sequence"/>
</dbReference>
<dbReference type="Pfam" id="PF10321">
    <property type="entry name" value="7TM_GPCR_Srt"/>
    <property type="match status" value="1"/>
</dbReference>
<reference evidence="2" key="1">
    <citation type="submission" date="2023-07" db="EMBL/GenBank/DDBJ databases">
        <authorList>
            <consortium name="CYATHOMIX"/>
        </authorList>
    </citation>
    <scope>NUCLEOTIDE SEQUENCE</scope>
    <source>
        <strain evidence="2">N/A</strain>
    </source>
</reference>
<accession>A0AA36M6Y6</accession>
<feature type="transmembrane region" description="Helical" evidence="1">
    <location>
        <begin position="57"/>
        <end position="75"/>
    </location>
</feature>
<protein>
    <submittedName>
        <fullName evidence="2">Uncharacterized protein</fullName>
    </submittedName>
</protein>
<dbReference type="EMBL" id="CATQJL010000223">
    <property type="protein sequence ID" value="CAJ0599945.1"/>
    <property type="molecule type" value="Genomic_DNA"/>
</dbReference>
<feature type="transmembrane region" description="Helical" evidence="1">
    <location>
        <begin position="30"/>
        <end position="50"/>
    </location>
</feature>
<dbReference type="InterPro" id="IPR019425">
    <property type="entry name" value="7TM_GPCR_serpentine_rcpt_Srt"/>
</dbReference>
<dbReference type="PANTHER" id="PTHR23021">
    <property type="entry name" value="SERPENTINE RECEPTOR, CLASS T"/>
    <property type="match status" value="1"/>
</dbReference>
<evidence type="ECO:0000313" key="2">
    <source>
        <dbReference type="EMBL" id="CAJ0599945.1"/>
    </source>
</evidence>
<dbReference type="PANTHER" id="PTHR23021:SF11">
    <property type="entry name" value="SERPENTINE RECEPTOR, CLASS T"/>
    <property type="match status" value="1"/>
</dbReference>
<evidence type="ECO:0000313" key="3">
    <source>
        <dbReference type="Proteomes" id="UP001176961"/>
    </source>
</evidence>
<feature type="transmembrane region" description="Helical" evidence="1">
    <location>
        <begin position="90"/>
        <end position="113"/>
    </location>
</feature>
<name>A0AA36M6Y6_CYLNA</name>
<comment type="caution">
    <text evidence="2">The sequence shown here is derived from an EMBL/GenBank/DDBJ whole genome shotgun (WGS) entry which is preliminary data.</text>
</comment>
<sequence>MDHFLIHGGLPLKYQCTNRSQTHEMPNVPLGVYCIVFGLIVIADLSELIAVNNMLTVTLTFALYFAFFFSFLYKYHLTFGYRMSYHEKQIFIQSTAISAINLTLALIYVYMLYFPAPITMIRATLFLWHFSTCA</sequence>
<evidence type="ECO:0000256" key="1">
    <source>
        <dbReference type="SAM" id="Phobius"/>
    </source>
</evidence>
<organism evidence="2 3">
    <name type="scientific">Cylicocyclus nassatus</name>
    <name type="common">Nematode worm</name>
    <dbReference type="NCBI Taxonomy" id="53992"/>
    <lineage>
        <taxon>Eukaryota</taxon>
        <taxon>Metazoa</taxon>
        <taxon>Ecdysozoa</taxon>
        <taxon>Nematoda</taxon>
        <taxon>Chromadorea</taxon>
        <taxon>Rhabditida</taxon>
        <taxon>Rhabditina</taxon>
        <taxon>Rhabditomorpha</taxon>
        <taxon>Strongyloidea</taxon>
        <taxon>Strongylidae</taxon>
        <taxon>Cylicocyclus</taxon>
    </lineage>
</organism>